<keyword evidence="3" id="KW-0732">Signal</keyword>
<dbReference type="OrthoDB" id="1735038at2759"/>
<dbReference type="InterPro" id="IPR008758">
    <property type="entry name" value="Peptidase_S28"/>
</dbReference>
<dbReference type="Gene3D" id="1.25.40.10">
    <property type="entry name" value="Tetratricopeptide repeat domain"/>
    <property type="match status" value="1"/>
</dbReference>
<sequence length="673" mass="75057">MRSVGILPFRQDAHLLCKRGDVIVEGVGGADVAVIGHAVIGHAVIGHAVIGHAGEVEVAEREAESRGEQLRRMYRFLQLLAPAWCASRSGSGMLGFTGGFVGRKRPFQLFGSLCLLSALHIRRQAGICHDWIGFAVSRGQEEEGGGRRGVVVLVGGGREEEEEERRLVKDQTCEDASCPFSGMVTLRSQTEICLELFGISQNSLPGRVAFTNRYYGGDEPHTHRVLYVNGGVDPWKELSVGNRTDGGEEAESVFIRDSAHCADMTRGRVTDRRSLKNARQVCILGDEAVSKLLFIIITIIIIIIIIIIILDQTCEDASCPFSGMVTLRSQTEICLELFGISQNSLPGRVAFTNRYYGGDEPHTHRVLYVNGGVDPWKELSVGNRTDGGEEAESVFIRDSAHCADMMRGRVTDRCSLKNARQDIEKHVESWLKTAQQEKKRTEVTIPENGQEASSQNSLPGRVAFTNRYYGGDEPHTHRVLYVNGGVDPWKELSVGNRTDGEEEAESVFIRDSAHCADMTRGRVTDRRSLKNARQEIEKHVESWLKTAQQEKKRTDAAQTLVSRLEALQCHFTWDLDLSRSLLLRCRDNLLDIGTENGNKWLGHIYNLRGFIQYKLGSNEDAQSFFNKATEAFSQIKNTDEGPWLVVNYGTWLGCTTTWETKQRARPTCQRSTP</sequence>
<evidence type="ECO:0000256" key="1">
    <source>
        <dbReference type="ARBA" id="ARBA00011079"/>
    </source>
</evidence>
<dbReference type="EMBL" id="JAAKFY010000013">
    <property type="protein sequence ID" value="KAF3848064.1"/>
    <property type="molecule type" value="Genomic_DNA"/>
</dbReference>
<dbReference type="InterPro" id="IPR011990">
    <property type="entry name" value="TPR-like_helical_dom_sf"/>
</dbReference>
<dbReference type="AlphaFoldDB" id="A0A7J5YF31"/>
<evidence type="ECO:0000256" key="6">
    <source>
        <dbReference type="SAM" id="MobiDB-lite"/>
    </source>
</evidence>
<comment type="similarity">
    <text evidence="1">Belongs to the peptidase S28 family.</text>
</comment>
<comment type="caution">
    <text evidence="8">The sequence shown here is derived from an EMBL/GenBank/DDBJ whole genome shotgun (WGS) entry which is preliminary data.</text>
</comment>
<dbReference type="GO" id="GO:0070008">
    <property type="term" value="F:serine-type exopeptidase activity"/>
    <property type="evidence" value="ECO:0007669"/>
    <property type="project" value="InterPro"/>
</dbReference>
<organism evidence="8 9">
    <name type="scientific">Dissostichus mawsoni</name>
    <name type="common">Antarctic cod</name>
    <dbReference type="NCBI Taxonomy" id="36200"/>
    <lineage>
        <taxon>Eukaryota</taxon>
        <taxon>Metazoa</taxon>
        <taxon>Chordata</taxon>
        <taxon>Craniata</taxon>
        <taxon>Vertebrata</taxon>
        <taxon>Euteleostomi</taxon>
        <taxon>Actinopterygii</taxon>
        <taxon>Neopterygii</taxon>
        <taxon>Teleostei</taxon>
        <taxon>Neoteleostei</taxon>
        <taxon>Acanthomorphata</taxon>
        <taxon>Eupercaria</taxon>
        <taxon>Perciformes</taxon>
        <taxon>Notothenioidei</taxon>
        <taxon>Nototheniidae</taxon>
        <taxon>Dissostichus</taxon>
    </lineage>
</organism>
<dbReference type="PANTHER" id="PTHR11010">
    <property type="entry name" value="PROTEASE S28 PRO-X CARBOXYPEPTIDASE-RELATED"/>
    <property type="match status" value="1"/>
</dbReference>
<dbReference type="Gene3D" id="3.40.50.1820">
    <property type="entry name" value="alpha/beta hydrolase"/>
    <property type="match status" value="3"/>
</dbReference>
<keyword evidence="9" id="KW-1185">Reference proteome</keyword>
<evidence type="ECO:0000256" key="5">
    <source>
        <dbReference type="ARBA" id="ARBA00023180"/>
    </source>
</evidence>
<protein>
    <submittedName>
        <fullName evidence="8">Uncharacterized protein</fullName>
    </submittedName>
</protein>
<feature type="region of interest" description="Disordered" evidence="6">
    <location>
        <begin position="438"/>
        <end position="457"/>
    </location>
</feature>
<dbReference type="GO" id="GO:0006508">
    <property type="term" value="P:proteolysis"/>
    <property type="evidence" value="ECO:0007669"/>
    <property type="project" value="UniProtKB-KW"/>
</dbReference>
<dbReference type="GO" id="GO:0005764">
    <property type="term" value="C:lysosome"/>
    <property type="evidence" value="ECO:0007669"/>
    <property type="project" value="TreeGrafter"/>
</dbReference>
<evidence type="ECO:0000256" key="4">
    <source>
        <dbReference type="ARBA" id="ARBA00022801"/>
    </source>
</evidence>
<dbReference type="InterPro" id="IPR029058">
    <property type="entry name" value="AB_hydrolase_fold"/>
</dbReference>
<evidence type="ECO:0000313" key="8">
    <source>
        <dbReference type="EMBL" id="KAF3848064.1"/>
    </source>
</evidence>
<accession>A0A7J5YF31</accession>
<keyword evidence="7" id="KW-1133">Transmembrane helix</keyword>
<proteinExistence type="inferred from homology"/>
<dbReference type="GO" id="GO:0005768">
    <property type="term" value="C:endosome"/>
    <property type="evidence" value="ECO:0007669"/>
    <property type="project" value="TreeGrafter"/>
</dbReference>
<evidence type="ECO:0000256" key="3">
    <source>
        <dbReference type="ARBA" id="ARBA00022729"/>
    </source>
</evidence>
<keyword evidence="7" id="KW-0472">Membrane</keyword>
<reference evidence="8 9" key="1">
    <citation type="submission" date="2020-03" db="EMBL/GenBank/DDBJ databases">
        <title>Dissostichus mawsoni Genome sequencing and assembly.</title>
        <authorList>
            <person name="Park H."/>
        </authorList>
    </citation>
    <scope>NUCLEOTIDE SEQUENCE [LARGE SCALE GENOMIC DNA]</scope>
    <source>
        <strain evidence="8">DM0001</strain>
        <tissue evidence="8">Muscle</tissue>
    </source>
</reference>
<keyword evidence="2" id="KW-0645">Protease</keyword>
<evidence type="ECO:0000256" key="7">
    <source>
        <dbReference type="SAM" id="Phobius"/>
    </source>
</evidence>
<keyword evidence="4" id="KW-0378">Hydrolase</keyword>
<dbReference type="Proteomes" id="UP000518266">
    <property type="component" value="Unassembled WGS sequence"/>
</dbReference>
<dbReference type="GO" id="GO:0008239">
    <property type="term" value="F:dipeptidyl-peptidase activity"/>
    <property type="evidence" value="ECO:0007669"/>
    <property type="project" value="TreeGrafter"/>
</dbReference>
<keyword evidence="5" id="KW-0325">Glycoprotein</keyword>
<gene>
    <name evidence="8" type="ORF">F7725_021092</name>
</gene>
<name>A0A7J5YF31_DISMA</name>
<feature type="transmembrane region" description="Helical" evidence="7">
    <location>
        <begin position="292"/>
        <end position="310"/>
    </location>
</feature>
<dbReference type="PANTHER" id="PTHR11010:SF11">
    <property type="entry name" value="THYMUS-SPECIFIC SERINE PROTEASE"/>
    <property type="match status" value="1"/>
</dbReference>
<dbReference type="Pfam" id="PF05577">
    <property type="entry name" value="Peptidase_S28"/>
    <property type="match status" value="3"/>
</dbReference>
<evidence type="ECO:0000313" key="9">
    <source>
        <dbReference type="Proteomes" id="UP000518266"/>
    </source>
</evidence>
<evidence type="ECO:0000256" key="2">
    <source>
        <dbReference type="ARBA" id="ARBA00022670"/>
    </source>
</evidence>
<keyword evidence="7" id="KW-0812">Transmembrane</keyword>